<accession>A0AAU7Q3K7</accession>
<name>A0AAU7Q3K7_9RICK</name>
<proteinExistence type="predicted"/>
<reference evidence="1" key="1">
    <citation type="submission" date="2024-06" db="EMBL/GenBank/DDBJ databases">
        <authorList>
            <person name="Dussert Y."/>
            <person name="Peccoud J."/>
            <person name="Pigeault R."/>
        </authorList>
    </citation>
    <scope>NUCLEOTIDE SEQUENCE</scope>
    <source>
        <strain evidence="1">WArc</strain>
    </source>
</reference>
<dbReference type="EMBL" id="CP157942">
    <property type="protein sequence ID" value="XBS67609.1"/>
    <property type="molecule type" value="Genomic_DNA"/>
</dbReference>
<dbReference type="RefSeq" id="WP_349968205.1">
    <property type="nucleotide sequence ID" value="NZ_CP157942.1"/>
</dbReference>
<protein>
    <submittedName>
        <fullName evidence="1">Uncharacterized protein</fullName>
    </submittedName>
</protein>
<gene>
    <name evidence="1" type="ORF">ABLO99_02940</name>
</gene>
<dbReference type="AlphaFoldDB" id="A0AAU7Q3K7"/>
<sequence length="284" mass="32865">MENRSFVEILFRHTGLNVNIKNNHHIDRQGNFFHTPEEYIRKIGQVQNKNFSHLTIEIQKAQKGKDLLNALSSENFYEAKQDLNPNCWESDFNGEIETPLTSGDFHEAKVLLNQDLNPNCWKRNSNGEIETPLSLIIRSCLQGITEENKKEVLTKFLKHKDLDFSQTKPIPAIEQNSRLKQIIEQAMKERLTDAINRKDLDDVKKLVEDNCFMNSEIVTALLRNLNNPIESIKNYLNEKFPANMEQPSANAHNVAPEINDEFIAQELQRLENLEGELERTKAQL</sequence>
<evidence type="ECO:0000313" key="1">
    <source>
        <dbReference type="EMBL" id="XBS67609.1"/>
    </source>
</evidence>
<organism evidence="1">
    <name type="scientific">Wolbachia endosymbiont of Armadillidium arcangelii</name>
    <dbReference type="NCBI Taxonomy" id="3158571"/>
    <lineage>
        <taxon>Bacteria</taxon>
        <taxon>Pseudomonadati</taxon>
        <taxon>Pseudomonadota</taxon>
        <taxon>Alphaproteobacteria</taxon>
        <taxon>Rickettsiales</taxon>
        <taxon>Anaplasmataceae</taxon>
        <taxon>Wolbachieae</taxon>
        <taxon>Wolbachia</taxon>
    </lineage>
</organism>